<feature type="region of interest" description="Disordered" evidence="6">
    <location>
        <begin position="69"/>
        <end position="92"/>
    </location>
</feature>
<feature type="compositionally biased region" description="Acidic residues" evidence="6">
    <location>
        <begin position="338"/>
        <end position="361"/>
    </location>
</feature>
<dbReference type="GO" id="GO:0005886">
    <property type="term" value="C:plasma membrane"/>
    <property type="evidence" value="ECO:0007669"/>
    <property type="project" value="TreeGrafter"/>
</dbReference>
<feature type="transmembrane region" description="Helical" evidence="7">
    <location>
        <begin position="48"/>
        <end position="65"/>
    </location>
</feature>
<dbReference type="PANTHER" id="PTHR19432:SF35">
    <property type="entry name" value="SOLUTE CARRIER FAMILY 45 MEMBER 3 ISOFORM X1"/>
    <property type="match status" value="1"/>
</dbReference>
<evidence type="ECO:0000256" key="7">
    <source>
        <dbReference type="SAM" id="Phobius"/>
    </source>
</evidence>
<keyword evidence="9" id="KW-1185">Reference proteome</keyword>
<gene>
    <name evidence="8" type="ORF">B0H16DRAFT_426757</name>
</gene>
<evidence type="ECO:0000256" key="2">
    <source>
        <dbReference type="ARBA" id="ARBA00022448"/>
    </source>
</evidence>
<evidence type="ECO:0000256" key="5">
    <source>
        <dbReference type="ARBA" id="ARBA00023136"/>
    </source>
</evidence>
<feature type="compositionally biased region" description="Basic residues" evidence="6">
    <location>
        <begin position="83"/>
        <end position="92"/>
    </location>
</feature>
<evidence type="ECO:0000256" key="1">
    <source>
        <dbReference type="ARBA" id="ARBA00004141"/>
    </source>
</evidence>
<feature type="transmembrane region" description="Helical" evidence="7">
    <location>
        <begin position="511"/>
        <end position="533"/>
    </location>
</feature>
<keyword evidence="3 7" id="KW-0812">Transmembrane</keyword>
<organism evidence="8 9">
    <name type="scientific">Mycena metata</name>
    <dbReference type="NCBI Taxonomy" id="1033252"/>
    <lineage>
        <taxon>Eukaryota</taxon>
        <taxon>Fungi</taxon>
        <taxon>Dikarya</taxon>
        <taxon>Basidiomycota</taxon>
        <taxon>Agaricomycotina</taxon>
        <taxon>Agaricomycetes</taxon>
        <taxon>Agaricomycetidae</taxon>
        <taxon>Agaricales</taxon>
        <taxon>Marasmiineae</taxon>
        <taxon>Mycenaceae</taxon>
        <taxon>Mycena</taxon>
    </lineage>
</organism>
<evidence type="ECO:0000313" key="8">
    <source>
        <dbReference type="EMBL" id="KAJ7764684.1"/>
    </source>
</evidence>
<dbReference type="Proteomes" id="UP001215598">
    <property type="component" value="Unassembled WGS sequence"/>
</dbReference>
<feature type="compositionally biased region" description="Basic and acidic residues" evidence="6">
    <location>
        <begin position="292"/>
        <end position="303"/>
    </location>
</feature>
<accession>A0AAD7NKR1</accession>
<reference evidence="8" key="1">
    <citation type="submission" date="2023-03" db="EMBL/GenBank/DDBJ databases">
        <title>Massive genome expansion in bonnet fungi (Mycena s.s.) driven by repeated elements and novel gene families across ecological guilds.</title>
        <authorList>
            <consortium name="Lawrence Berkeley National Laboratory"/>
            <person name="Harder C.B."/>
            <person name="Miyauchi S."/>
            <person name="Viragh M."/>
            <person name="Kuo A."/>
            <person name="Thoen E."/>
            <person name="Andreopoulos B."/>
            <person name="Lu D."/>
            <person name="Skrede I."/>
            <person name="Drula E."/>
            <person name="Henrissat B."/>
            <person name="Morin E."/>
            <person name="Kohler A."/>
            <person name="Barry K."/>
            <person name="LaButti K."/>
            <person name="Morin E."/>
            <person name="Salamov A."/>
            <person name="Lipzen A."/>
            <person name="Mereny Z."/>
            <person name="Hegedus B."/>
            <person name="Baldrian P."/>
            <person name="Stursova M."/>
            <person name="Weitz H."/>
            <person name="Taylor A."/>
            <person name="Grigoriev I.V."/>
            <person name="Nagy L.G."/>
            <person name="Martin F."/>
            <person name="Kauserud H."/>
        </authorList>
    </citation>
    <scope>NUCLEOTIDE SEQUENCE</scope>
    <source>
        <strain evidence="8">CBHHK182m</strain>
    </source>
</reference>
<feature type="compositionally biased region" description="Pro residues" evidence="6">
    <location>
        <begin position="1"/>
        <end position="16"/>
    </location>
</feature>
<dbReference type="AlphaFoldDB" id="A0AAD7NKR1"/>
<feature type="region of interest" description="Disordered" evidence="6">
    <location>
        <begin position="1"/>
        <end position="38"/>
    </location>
</feature>
<evidence type="ECO:0000313" key="9">
    <source>
        <dbReference type="Proteomes" id="UP001215598"/>
    </source>
</evidence>
<feature type="compositionally biased region" description="Basic residues" evidence="6">
    <location>
        <begin position="375"/>
        <end position="384"/>
    </location>
</feature>
<keyword evidence="5 7" id="KW-0472">Membrane</keyword>
<evidence type="ECO:0000256" key="6">
    <source>
        <dbReference type="SAM" id="MobiDB-lite"/>
    </source>
</evidence>
<comment type="subcellular location">
    <subcellularLocation>
        <location evidence="1">Membrane</location>
        <topology evidence="1">Multi-pass membrane protein</topology>
    </subcellularLocation>
</comment>
<keyword evidence="2" id="KW-0813">Transport</keyword>
<protein>
    <submittedName>
        <fullName evidence="8">Uncharacterized protein</fullName>
    </submittedName>
</protein>
<proteinExistence type="predicted"/>
<feature type="compositionally biased region" description="Basic and acidic residues" evidence="6">
    <location>
        <begin position="322"/>
        <end position="337"/>
    </location>
</feature>
<comment type="caution">
    <text evidence="8">The sequence shown here is derived from an EMBL/GenBank/DDBJ whole genome shotgun (WGS) entry which is preliminary data.</text>
</comment>
<keyword evidence="4 7" id="KW-1133">Transmembrane helix</keyword>
<dbReference type="PANTHER" id="PTHR19432">
    <property type="entry name" value="SUGAR TRANSPORTER"/>
    <property type="match status" value="1"/>
</dbReference>
<dbReference type="EMBL" id="JARKIB010000027">
    <property type="protein sequence ID" value="KAJ7764684.1"/>
    <property type="molecule type" value="Genomic_DNA"/>
</dbReference>
<feature type="region of interest" description="Disordered" evidence="6">
    <location>
        <begin position="256"/>
        <end position="392"/>
    </location>
</feature>
<sequence>MAHSPPAPPSSTPPPPPRRRRPRPLPPPIPAAPVDADAPTRLGARAQLFYALLALATNAILPFVIPRPLAGDDDEDGANPNPKNKRRGRAMRNSKLMGRVEVGLGIDTANLGGNGVGVGVGGGISPLSPGGHLTPLSPGRGINAWGESHKLSWWRRGWRAVAAMEVPEGMRVPLPTLWAASHAVFAGCMVGSFFTHSVTGATLLITCTGFSWGVTQWAPFSLLAEAILTTPVSPPTHARGGGESISMSSTIRLADARSARPQTHTPQMNEEEEGFLVARPGEESDSDGEEAVTARERDEGGKDADEDSGSEMEFVRPRSRGRGRDPFADKGKGRARDEEGEYETGDEESESDDDEYADAEDGGVGADTYPPPAPRPRHTKRRSQSKAQRLLGNPAAQLSVVDVLTPRSTWGEFEGGRLDDDGRGDFAYDDSAEADADLERGLLGGGRGKGRTGEGEGLSAKAGVILGIHNIFIVIPQFLVSGLAAVIFAIFDGGPAPVEGVAEAETGRNSVVVVFRIGGIWASIAFVLAWRLAREMRRQ</sequence>
<evidence type="ECO:0000256" key="3">
    <source>
        <dbReference type="ARBA" id="ARBA00022692"/>
    </source>
</evidence>
<dbReference type="GO" id="GO:0008506">
    <property type="term" value="F:sucrose:proton symporter activity"/>
    <property type="evidence" value="ECO:0007669"/>
    <property type="project" value="TreeGrafter"/>
</dbReference>
<evidence type="ECO:0000256" key="4">
    <source>
        <dbReference type="ARBA" id="ARBA00022989"/>
    </source>
</evidence>
<feature type="transmembrane region" description="Helical" evidence="7">
    <location>
        <begin position="471"/>
        <end position="491"/>
    </location>
</feature>
<name>A0AAD7NKR1_9AGAR</name>